<sequence length="68" mass="8124">MRLKTLNEAWKWRKPNHNPSVESLNSPCEDAPRFRRMNNGIWVLNNIYKRTGENDQIIKLTALRTEEE</sequence>
<feature type="non-terminal residue" evidence="1">
    <location>
        <position position="68"/>
    </location>
</feature>
<accession>A0A9P7N581</accession>
<proteinExistence type="predicted"/>
<dbReference type="Proteomes" id="UP000748025">
    <property type="component" value="Unassembled WGS sequence"/>
</dbReference>
<organism evidence="1 2">
    <name type="scientific">Claviceps pusilla</name>
    <dbReference type="NCBI Taxonomy" id="123648"/>
    <lineage>
        <taxon>Eukaryota</taxon>
        <taxon>Fungi</taxon>
        <taxon>Dikarya</taxon>
        <taxon>Ascomycota</taxon>
        <taxon>Pezizomycotina</taxon>
        <taxon>Sordariomycetes</taxon>
        <taxon>Hypocreomycetidae</taxon>
        <taxon>Hypocreales</taxon>
        <taxon>Clavicipitaceae</taxon>
        <taxon>Claviceps</taxon>
    </lineage>
</organism>
<evidence type="ECO:0000313" key="2">
    <source>
        <dbReference type="Proteomes" id="UP000748025"/>
    </source>
</evidence>
<comment type="caution">
    <text evidence="1">The sequence shown here is derived from an EMBL/GenBank/DDBJ whole genome shotgun (WGS) entry which is preliminary data.</text>
</comment>
<evidence type="ECO:0000313" key="1">
    <source>
        <dbReference type="EMBL" id="KAG5993824.1"/>
    </source>
</evidence>
<dbReference type="EMBL" id="SRPW01002310">
    <property type="protein sequence ID" value="KAG5993824.1"/>
    <property type="molecule type" value="Genomic_DNA"/>
</dbReference>
<dbReference type="AlphaFoldDB" id="A0A9P7N581"/>
<name>A0A9P7N581_9HYPO</name>
<gene>
    <name evidence="1" type="ORF">E4U43_003392</name>
</gene>
<reference evidence="1" key="1">
    <citation type="journal article" date="2020" name="bioRxiv">
        <title>Whole genome comparisons of ergot fungi reveals the divergence and evolution of species within the genus Claviceps are the result of varying mechanisms driving genome evolution and host range expansion.</title>
        <authorList>
            <person name="Wyka S.A."/>
            <person name="Mondo S.J."/>
            <person name="Liu M."/>
            <person name="Dettman J."/>
            <person name="Nalam V."/>
            <person name="Broders K.D."/>
        </authorList>
    </citation>
    <scope>NUCLEOTIDE SEQUENCE</scope>
    <source>
        <strain evidence="1">CCC 602</strain>
    </source>
</reference>
<protein>
    <submittedName>
        <fullName evidence="1">Uncharacterized protein</fullName>
    </submittedName>
</protein>
<keyword evidence="2" id="KW-1185">Reference proteome</keyword>